<keyword evidence="8" id="KW-1185">Reference proteome</keyword>
<dbReference type="PANTHER" id="PTHR46972:SF1">
    <property type="entry name" value="FAD DEPENDENT OXIDOREDUCTASE DOMAIN-CONTAINING PROTEIN"/>
    <property type="match status" value="1"/>
</dbReference>
<feature type="compositionally biased region" description="Pro residues" evidence="5">
    <location>
        <begin position="30"/>
        <end position="39"/>
    </location>
</feature>
<feature type="region of interest" description="Disordered" evidence="5">
    <location>
        <begin position="22"/>
        <end position="44"/>
    </location>
</feature>
<dbReference type="Gene3D" id="3.50.50.60">
    <property type="entry name" value="FAD/NAD(P)-binding domain"/>
    <property type="match status" value="1"/>
</dbReference>
<evidence type="ECO:0000256" key="1">
    <source>
        <dbReference type="ARBA" id="ARBA00022630"/>
    </source>
</evidence>
<evidence type="ECO:0000256" key="2">
    <source>
        <dbReference type="ARBA" id="ARBA00022827"/>
    </source>
</evidence>
<organism evidence="7 8">
    <name type="scientific">Fragilariopsis cylindrus CCMP1102</name>
    <dbReference type="NCBI Taxonomy" id="635003"/>
    <lineage>
        <taxon>Eukaryota</taxon>
        <taxon>Sar</taxon>
        <taxon>Stramenopiles</taxon>
        <taxon>Ochrophyta</taxon>
        <taxon>Bacillariophyta</taxon>
        <taxon>Bacillariophyceae</taxon>
        <taxon>Bacillariophycidae</taxon>
        <taxon>Bacillariales</taxon>
        <taxon>Bacillariaceae</taxon>
        <taxon>Fragilariopsis</taxon>
    </lineage>
</organism>
<evidence type="ECO:0000256" key="3">
    <source>
        <dbReference type="ARBA" id="ARBA00023002"/>
    </source>
</evidence>
<dbReference type="Pfam" id="PF01494">
    <property type="entry name" value="FAD_binding_3"/>
    <property type="match status" value="1"/>
</dbReference>
<dbReference type="PANTHER" id="PTHR46972">
    <property type="entry name" value="MONOOXYGENASE ASQM-RELATED"/>
    <property type="match status" value="1"/>
</dbReference>
<accession>A0A1E7ETN7</accession>
<gene>
    <name evidence="7" type="ORF">FRACYDRAFT_195570</name>
</gene>
<keyword evidence="2" id="KW-0274">FAD</keyword>
<dbReference type="KEGG" id="fcy:FRACYDRAFT_195570"/>
<feature type="domain" description="FAD-binding" evidence="6">
    <location>
        <begin position="204"/>
        <end position="243"/>
    </location>
</feature>
<keyword evidence="3" id="KW-0560">Oxidoreductase</keyword>
<reference evidence="7 8" key="1">
    <citation type="submission" date="2016-09" db="EMBL/GenBank/DDBJ databases">
        <title>Extensive genetic diversity and differential bi-allelic expression allows diatom success in the polar Southern Ocean.</title>
        <authorList>
            <consortium name="DOE Joint Genome Institute"/>
            <person name="Mock T."/>
            <person name="Otillar R.P."/>
            <person name="Strauss J."/>
            <person name="Dupont C."/>
            <person name="Frickenhaus S."/>
            <person name="Maumus F."/>
            <person name="Mcmullan M."/>
            <person name="Sanges R."/>
            <person name="Schmutz J."/>
            <person name="Toseland A."/>
            <person name="Valas R."/>
            <person name="Veluchamy A."/>
            <person name="Ward B.J."/>
            <person name="Allen A."/>
            <person name="Barry K."/>
            <person name="Falciatore A."/>
            <person name="Ferrante M."/>
            <person name="Fortunato A.E."/>
            <person name="Gloeckner G."/>
            <person name="Gruber A."/>
            <person name="Hipkin R."/>
            <person name="Janech M."/>
            <person name="Kroth P."/>
            <person name="Leese F."/>
            <person name="Lindquist E."/>
            <person name="Lyon B.R."/>
            <person name="Martin J."/>
            <person name="Mayer C."/>
            <person name="Parker M."/>
            <person name="Quesneville H."/>
            <person name="Raymond J."/>
            <person name="Uhlig C."/>
            <person name="Valentin K.U."/>
            <person name="Worden A.Z."/>
            <person name="Armbrust E.V."/>
            <person name="Bowler C."/>
            <person name="Green B."/>
            <person name="Moulton V."/>
            <person name="Van Oosterhout C."/>
            <person name="Grigoriev I."/>
        </authorList>
    </citation>
    <scope>NUCLEOTIDE SEQUENCE [LARGE SCALE GENOMIC DNA]</scope>
    <source>
        <strain evidence="7 8">CCMP1102</strain>
    </source>
</reference>
<evidence type="ECO:0000259" key="6">
    <source>
        <dbReference type="Pfam" id="PF01494"/>
    </source>
</evidence>
<dbReference type="InParanoid" id="A0A1E7ETN7"/>
<dbReference type="OrthoDB" id="655030at2759"/>
<keyword evidence="4" id="KW-0503">Monooxygenase</keyword>
<sequence>MLESQSSSAPTLALTSLLSDNRNTGIPLSSPSPPLPPPSIRESPERYGLRPMGVRLILGIADGIDHPLLSERGFYTVDTKGHRLFTMPYHSDRFDFNSSHNNNNINSNKKTTNKHRIMWQLSFSTDRKTASPSSLDAKSLREYVLRIFKSWHPPVLDLVHSTPIEMIWGTDLMDRNPRQVYEDLIVGRSAGRKGNKSGGGSQSSKLRQPRLVVCGDALHSMSPFKGQGANQALTDGPLLSKWLLKSSIDASLTNWWRETLNRTVPIVESSRKSAQVWHNPKLILQSSGDEHAEYNGFAGVRPSAIPSLVQTLRRRGIGPHLDGDLDDQIRRVIQEHD</sequence>
<evidence type="ECO:0000313" key="8">
    <source>
        <dbReference type="Proteomes" id="UP000095751"/>
    </source>
</evidence>
<dbReference type="InterPro" id="IPR036188">
    <property type="entry name" value="FAD/NAD-bd_sf"/>
</dbReference>
<protein>
    <recommendedName>
        <fullName evidence="6">FAD-binding domain-containing protein</fullName>
    </recommendedName>
</protein>
<proteinExistence type="predicted"/>
<feature type="non-terminal residue" evidence="7">
    <location>
        <position position="337"/>
    </location>
</feature>
<dbReference type="Proteomes" id="UP000095751">
    <property type="component" value="Unassembled WGS sequence"/>
</dbReference>
<evidence type="ECO:0000256" key="4">
    <source>
        <dbReference type="ARBA" id="ARBA00023033"/>
    </source>
</evidence>
<dbReference type="GO" id="GO:0071949">
    <property type="term" value="F:FAD binding"/>
    <property type="evidence" value="ECO:0007669"/>
    <property type="project" value="InterPro"/>
</dbReference>
<dbReference type="EMBL" id="KV784376">
    <property type="protein sequence ID" value="OEU09195.1"/>
    <property type="molecule type" value="Genomic_DNA"/>
</dbReference>
<feature type="region of interest" description="Disordered" evidence="5">
    <location>
        <begin position="187"/>
        <end position="206"/>
    </location>
</feature>
<dbReference type="InterPro" id="IPR002938">
    <property type="entry name" value="FAD-bd"/>
</dbReference>
<dbReference type="AlphaFoldDB" id="A0A1E7ETN7"/>
<dbReference type="GO" id="GO:0004497">
    <property type="term" value="F:monooxygenase activity"/>
    <property type="evidence" value="ECO:0007669"/>
    <property type="project" value="UniProtKB-KW"/>
</dbReference>
<evidence type="ECO:0000313" key="7">
    <source>
        <dbReference type="EMBL" id="OEU09195.1"/>
    </source>
</evidence>
<keyword evidence="1" id="KW-0285">Flavoprotein</keyword>
<evidence type="ECO:0000256" key="5">
    <source>
        <dbReference type="SAM" id="MobiDB-lite"/>
    </source>
</evidence>
<name>A0A1E7ETN7_9STRA</name>
<dbReference type="SUPFAM" id="SSF51905">
    <property type="entry name" value="FAD/NAD(P)-binding domain"/>
    <property type="match status" value="1"/>
</dbReference>